<evidence type="ECO:0000259" key="2">
    <source>
        <dbReference type="Pfam" id="PF20028"/>
    </source>
</evidence>
<organism evidence="3 4">
    <name type="scientific">Kitasatospora phosalacinea</name>
    <dbReference type="NCBI Taxonomy" id="2065"/>
    <lineage>
        <taxon>Bacteria</taxon>
        <taxon>Bacillati</taxon>
        <taxon>Actinomycetota</taxon>
        <taxon>Actinomycetes</taxon>
        <taxon>Kitasatosporales</taxon>
        <taxon>Streptomycetaceae</taxon>
        <taxon>Kitasatospora</taxon>
    </lineage>
</organism>
<sequence length="767" mass="82789">MTDPGGPVADPGGPAADPGEVDPAKVHALVVAVEDYGAYSSDWNVDGPYAGARAFRDWLLGRGVPAANITFLALPLPGNREEGPVDPPDGDALTRFLGEVLPEADAELLWVFWAGHGITDRDQRHQLFLPAPRRKGLETVDVRELRDTLISAEYGTRNGARPLRVVMVVDACQNNLPPTERELPTWPVPVRSRNMRSTDRPFFAVYACGPGQKAYTGTSRTHLATALMAHLGAGAPLLPRPRHLMAAVDLAFAQLAEASAQTPSWEVLSWGSPTGTGFFELTPTEEEHALALRLWPHPVDPADLRRCVAELGARGVPVTTHHPGGPPGPAHLVAAAGRVRHGLPTLIDLLHPGGWDGTQDDPGPIHRDEFLTVVEHDALLPLLDRTGGALERVARFGRSWSEHLRGSPVTARAVARRLEAAGVIGGRLPLLLGFTALLAALTEPAPGEASGEARSGASGEARGDASGGASGCVAAPVGGSLQEWWTAVATRLGHRDPLLREERQRAAADAAKLRRAPGGWLLVEVRTTRPEAPIGDPNDYDSRAWYFDVQGTHQQVFHGSGWTTDWQHSLGAAVAGHLDQELGGIEFMLPRGQLELQVERLVVEHQGRANVLLGHVHPVVVRCADRDPAPDRQAAWRERWTHCALARDGAPWLVRDAAAPDELADALTRHRGCVELTGTAADFRAALAVCLREGSPVIAWNRRTGDVRPLRSLHKIHVHAPADLPAALHDWRRQGPSSGSDDVVLLWDNPDRRARRPKLRSPGRRTA</sequence>
<dbReference type="Proteomes" id="UP001599542">
    <property type="component" value="Unassembled WGS sequence"/>
</dbReference>
<proteinExistence type="predicted"/>
<evidence type="ECO:0000256" key="1">
    <source>
        <dbReference type="SAM" id="MobiDB-lite"/>
    </source>
</evidence>
<dbReference type="Pfam" id="PF20028">
    <property type="entry name" value="VMAP-C"/>
    <property type="match status" value="1"/>
</dbReference>
<keyword evidence="4" id="KW-1185">Reference proteome</keyword>
<dbReference type="InterPro" id="IPR045450">
    <property type="entry name" value="VMAP_C"/>
</dbReference>
<feature type="region of interest" description="Disordered" evidence="1">
    <location>
        <begin position="730"/>
        <end position="767"/>
    </location>
</feature>
<dbReference type="RefSeq" id="WP_380330375.1">
    <property type="nucleotide sequence ID" value="NZ_JBHYPW010000067.1"/>
</dbReference>
<feature type="compositionally biased region" description="Low complexity" evidence="1">
    <location>
        <begin position="1"/>
        <end position="18"/>
    </location>
</feature>
<accession>A0ABW6GVX7</accession>
<feature type="domain" description="vWA-MoxR associated protein C-terminal" evidence="2">
    <location>
        <begin position="540"/>
        <end position="750"/>
    </location>
</feature>
<feature type="region of interest" description="Disordered" evidence="1">
    <location>
        <begin position="445"/>
        <end position="469"/>
    </location>
</feature>
<name>A0ABW6GVX7_9ACTN</name>
<evidence type="ECO:0000313" key="4">
    <source>
        <dbReference type="Proteomes" id="UP001599542"/>
    </source>
</evidence>
<feature type="region of interest" description="Disordered" evidence="1">
    <location>
        <begin position="1"/>
        <end position="21"/>
    </location>
</feature>
<protein>
    <recommendedName>
        <fullName evidence="2">vWA-MoxR associated protein C-terminal domain-containing protein</fullName>
    </recommendedName>
</protein>
<feature type="compositionally biased region" description="Basic residues" evidence="1">
    <location>
        <begin position="753"/>
        <end position="767"/>
    </location>
</feature>
<evidence type="ECO:0000313" key="3">
    <source>
        <dbReference type="EMBL" id="MFE1356935.1"/>
    </source>
</evidence>
<comment type="caution">
    <text evidence="3">The sequence shown here is derived from an EMBL/GenBank/DDBJ whole genome shotgun (WGS) entry which is preliminary data.</text>
</comment>
<dbReference type="Gene3D" id="3.40.50.1460">
    <property type="match status" value="1"/>
</dbReference>
<reference evidence="3 4" key="1">
    <citation type="submission" date="2024-09" db="EMBL/GenBank/DDBJ databases">
        <title>The Natural Products Discovery Center: Release of the First 8490 Sequenced Strains for Exploring Actinobacteria Biosynthetic Diversity.</title>
        <authorList>
            <person name="Kalkreuter E."/>
            <person name="Kautsar S.A."/>
            <person name="Yang D."/>
            <person name="Bader C.D."/>
            <person name="Teijaro C.N."/>
            <person name="Fluegel L."/>
            <person name="Davis C.M."/>
            <person name="Simpson J.R."/>
            <person name="Lauterbach L."/>
            <person name="Steele A.D."/>
            <person name="Gui C."/>
            <person name="Meng S."/>
            <person name="Li G."/>
            <person name="Viehrig K."/>
            <person name="Ye F."/>
            <person name="Su P."/>
            <person name="Kiefer A.F."/>
            <person name="Nichols A."/>
            <person name="Cepeda A.J."/>
            <person name="Yan W."/>
            <person name="Fan B."/>
            <person name="Jiang Y."/>
            <person name="Adhikari A."/>
            <person name="Zheng C.-J."/>
            <person name="Schuster L."/>
            <person name="Cowan T.M."/>
            <person name="Smanski M.J."/>
            <person name="Chevrette M.G."/>
            <person name="De Carvalho L.P.S."/>
            <person name="Shen B."/>
        </authorList>
    </citation>
    <scope>NUCLEOTIDE SEQUENCE [LARGE SCALE GENOMIC DNA]</scope>
    <source>
        <strain evidence="3 4">NPDC058753</strain>
    </source>
</reference>
<gene>
    <name evidence="3" type="ORF">ACFW6T_33730</name>
</gene>
<dbReference type="EMBL" id="JBHYPX010000112">
    <property type="protein sequence ID" value="MFE1356935.1"/>
    <property type="molecule type" value="Genomic_DNA"/>
</dbReference>